<keyword evidence="4" id="KW-1185">Reference proteome</keyword>
<sequence>MDATHPLHPRPIRVAMLARAVFPLHGFGGIERHVYHLTKYLTKLGVEVTLYVQTPPANAERGDLRPHAIETLRYDYTTPLLPPNGVVGRQINFPVYSWRIGHLAAQCVLAGAFDVVHTQGLCAFGYAMARRRDPRLHSTPFVANPHGMEEFRTPDRAKWLAYAPFRLLYAYGHRQADRAIATDACTKDDLPRYLGVDPAKVVVIPSAIDVEECLSQVRSDLRAALRFRLGLTSGGPMLLSVGRLEPNKGFDVLIAALARLRNELPANWRWLLVGSGSAREALEQQVRAAGIADHTLFVGRLSDEELHSLYEEIDLFVHPTRYEGSSLVTLEAMIHRRPVVASAIGGIPDKVFPGRNGLLVQPGDVDDLTAQLRAALAARARWPEWGVEGERIVRSTFDWPVVARQTLALYHELLAGNHTSHPARSG</sequence>
<protein>
    <submittedName>
        <fullName evidence="3">Glycosyl transferase family 1</fullName>
    </submittedName>
</protein>
<name>A0A178MB65_9CHLR</name>
<dbReference type="SUPFAM" id="SSF53756">
    <property type="entry name" value="UDP-Glycosyltransferase/glycogen phosphorylase"/>
    <property type="match status" value="1"/>
</dbReference>
<evidence type="ECO:0000313" key="4">
    <source>
        <dbReference type="Proteomes" id="UP000078287"/>
    </source>
</evidence>
<dbReference type="Pfam" id="PF00534">
    <property type="entry name" value="Glycos_transf_1"/>
    <property type="match status" value="1"/>
</dbReference>
<evidence type="ECO:0000313" key="3">
    <source>
        <dbReference type="EMBL" id="OAN45285.1"/>
    </source>
</evidence>
<proteinExistence type="predicted"/>
<dbReference type="InterPro" id="IPR001296">
    <property type="entry name" value="Glyco_trans_1"/>
</dbReference>
<dbReference type="PANTHER" id="PTHR45947:SF3">
    <property type="entry name" value="SULFOQUINOVOSYL TRANSFERASE SQD2"/>
    <property type="match status" value="1"/>
</dbReference>
<keyword evidence="3" id="KW-0808">Transferase</keyword>
<dbReference type="Gene3D" id="3.40.50.2000">
    <property type="entry name" value="Glycogen Phosphorylase B"/>
    <property type="match status" value="2"/>
</dbReference>
<gene>
    <name evidence="3" type="ORF">A6A03_14850</name>
</gene>
<evidence type="ECO:0000259" key="2">
    <source>
        <dbReference type="Pfam" id="PF13439"/>
    </source>
</evidence>
<comment type="caution">
    <text evidence="3">The sequence shown here is derived from an EMBL/GenBank/DDBJ whole genome shotgun (WGS) entry which is preliminary data.</text>
</comment>
<reference evidence="3 4" key="1">
    <citation type="submission" date="2016-04" db="EMBL/GenBank/DDBJ databases">
        <title>Chloroflexus islandicus sp. nov., a thermophilic filamentous anoxygenic phototrophic bacterium from geyser Strokkur (Iceland).</title>
        <authorList>
            <person name="Gaisin V.A."/>
            <person name="Kalashnikov A.M."/>
            <person name="Sukhacheva M.V."/>
            <person name="Grouzdev D.S."/>
            <person name="Ivanov T.M."/>
            <person name="Kuznetsov B."/>
            <person name="Gorlenko V.M."/>
        </authorList>
    </citation>
    <scope>NUCLEOTIDE SEQUENCE [LARGE SCALE GENOMIC DNA]</scope>
    <source>
        <strain evidence="4">isl-2</strain>
    </source>
</reference>
<accession>A0A178MB65</accession>
<dbReference type="InterPro" id="IPR028098">
    <property type="entry name" value="Glyco_trans_4-like_N"/>
</dbReference>
<dbReference type="STRING" id="1707952.A6A03_14850"/>
<dbReference type="RefSeq" id="WP_066787697.1">
    <property type="nucleotide sequence ID" value="NZ_LWQS01000056.1"/>
</dbReference>
<dbReference type="Pfam" id="PF13439">
    <property type="entry name" value="Glyco_transf_4"/>
    <property type="match status" value="1"/>
</dbReference>
<dbReference type="OrthoDB" id="73743at2"/>
<dbReference type="InterPro" id="IPR050194">
    <property type="entry name" value="Glycosyltransferase_grp1"/>
</dbReference>
<dbReference type="EMBL" id="LWQS01000056">
    <property type="protein sequence ID" value="OAN45285.1"/>
    <property type="molecule type" value="Genomic_DNA"/>
</dbReference>
<dbReference type="CDD" id="cd03801">
    <property type="entry name" value="GT4_PimA-like"/>
    <property type="match status" value="1"/>
</dbReference>
<dbReference type="AlphaFoldDB" id="A0A178MB65"/>
<dbReference type="GO" id="GO:0016758">
    <property type="term" value="F:hexosyltransferase activity"/>
    <property type="evidence" value="ECO:0007669"/>
    <property type="project" value="TreeGrafter"/>
</dbReference>
<dbReference type="Proteomes" id="UP000078287">
    <property type="component" value="Unassembled WGS sequence"/>
</dbReference>
<feature type="domain" description="Glycosyl transferase family 1" evidence="1">
    <location>
        <begin position="224"/>
        <end position="377"/>
    </location>
</feature>
<feature type="domain" description="Glycosyltransferase subfamily 4-like N-terminal" evidence="2">
    <location>
        <begin position="27"/>
        <end position="211"/>
    </location>
</feature>
<dbReference type="PANTHER" id="PTHR45947">
    <property type="entry name" value="SULFOQUINOVOSYL TRANSFERASE SQD2"/>
    <property type="match status" value="1"/>
</dbReference>
<organism evidence="3 4">
    <name type="scientific">Chloroflexus islandicus</name>
    <dbReference type="NCBI Taxonomy" id="1707952"/>
    <lineage>
        <taxon>Bacteria</taxon>
        <taxon>Bacillati</taxon>
        <taxon>Chloroflexota</taxon>
        <taxon>Chloroflexia</taxon>
        <taxon>Chloroflexales</taxon>
        <taxon>Chloroflexineae</taxon>
        <taxon>Chloroflexaceae</taxon>
        <taxon>Chloroflexus</taxon>
    </lineage>
</organism>
<evidence type="ECO:0000259" key="1">
    <source>
        <dbReference type="Pfam" id="PF00534"/>
    </source>
</evidence>